<evidence type="ECO:0000313" key="2">
    <source>
        <dbReference type="EMBL" id="EXK25215.1"/>
    </source>
</evidence>
<reference evidence="2" key="2">
    <citation type="submission" date="2012-05" db="EMBL/GenBank/DDBJ databases">
        <title>Annotation of the Genome Sequence of Fusarium oxysporum f. sp. melonis 26406.</title>
        <authorList>
            <consortium name="The Broad Institute Genomics Platform"/>
            <person name="Ma L.-J."/>
            <person name="Corby-Kistler H."/>
            <person name="Broz K."/>
            <person name="Gale L.R."/>
            <person name="Jonkers W."/>
            <person name="O'Donnell K."/>
            <person name="Ploetz R."/>
            <person name="Steinberg C."/>
            <person name="Schwartz D.C."/>
            <person name="VanEtten H."/>
            <person name="Zhou S."/>
            <person name="Young S.K."/>
            <person name="Zeng Q."/>
            <person name="Gargeya S."/>
            <person name="Fitzgerald M."/>
            <person name="Abouelleil A."/>
            <person name="Alvarado L."/>
            <person name="Chapman S.B."/>
            <person name="Gainer-Dewar J."/>
            <person name="Goldberg J."/>
            <person name="Griggs A."/>
            <person name="Gujja S."/>
            <person name="Hansen M."/>
            <person name="Howarth C."/>
            <person name="Imamovic A."/>
            <person name="Ireland A."/>
            <person name="Larimer J."/>
            <person name="McCowan C."/>
            <person name="Murphy C."/>
            <person name="Pearson M."/>
            <person name="Poon T.W."/>
            <person name="Priest M."/>
            <person name="Roberts A."/>
            <person name="Saif S."/>
            <person name="Shea T."/>
            <person name="Sykes S."/>
            <person name="Wortman J."/>
            <person name="Nusbaum C."/>
            <person name="Birren B."/>
        </authorList>
    </citation>
    <scope>NUCLEOTIDE SEQUENCE</scope>
    <source>
        <strain evidence="2">26406</strain>
    </source>
</reference>
<dbReference type="Proteomes" id="UP000030703">
    <property type="component" value="Unassembled WGS sequence"/>
</dbReference>
<gene>
    <name evidence="2" type="ORF">FOMG_18120</name>
</gene>
<dbReference type="EMBL" id="JH659417">
    <property type="protein sequence ID" value="EXK25215.1"/>
    <property type="molecule type" value="Genomic_DNA"/>
</dbReference>
<organism evidence="2">
    <name type="scientific">Fusarium oxysporum f. sp. melonis 26406</name>
    <dbReference type="NCBI Taxonomy" id="1089452"/>
    <lineage>
        <taxon>Eukaryota</taxon>
        <taxon>Fungi</taxon>
        <taxon>Dikarya</taxon>
        <taxon>Ascomycota</taxon>
        <taxon>Pezizomycotina</taxon>
        <taxon>Sordariomycetes</taxon>
        <taxon>Hypocreomycetidae</taxon>
        <taxon>Hypocreales</taxon>
        <taxon>Nectriaceae</taxon>
        <taxon>Fusarium</taxon>
        <taxon>Fusarium oxysporum species complex</taxon>
    </lineage>
</organism>
<evidence type="ECO:0000256" key="1">
    <source>
        <dbReference type="SAM" id="MobiDB-lite"/>
    </source>
</evidence>
<reference evidence="2" key="1">
    <citation type="submission" date="2012-04" db="EMBL/GenBank/DDBJ databases">
        <title>The Genome Sequence of Fusarium oxysporum melonis.</title>
        <authorList>
            <consortium name="The Broad Institute Genome Sequencing Platform"/>
            <person name="Ma L.-J."/>
            <person name="Gale L.R."/>
            <person name="Schwartz D.C."/>
            <person name="Zhou S."/>
            <person name="Corby-Kistler H."/>
            <person name="Young S.K."/>
            <person name="Zeng Q."/>
            <person name="Gargeya S."/>
            <person name="Fitzgerald M."/>
            <person name="Haas B."/>
            <person name="Abouelleil A."/>
            <person name="Alvarado L."/>
            <person name="Arachchi H.M."/>
            <person name="Berlin A."/>
            <person name="Brown A."/>
            <person name="Chapman S.B."/>
            <person name="Chen Z."/>
            <person name="Dunbar C."/>
            <person name="Freedman E."/>
            <person name="Gearin G."/>
            <person name="Goldberg J."/>
            <person name="Griggs A."/>
            <person name="Gujja S."/>
            <person name="Heiman D."/>
            <person name="Howarth C."/>
            <person name="Larson L."/>
            <person name="Lui A."/>
            <person name="MacDonald P.J.P."/>
            <person name="Montmayeur A."/>
            <person name="Murphy C."/>
            <person name="Neiman D."/>
            <person name="Pearson M."/>
            <person name="Priest M."/>
            <person name="Roberts A."/>
            <person name="Saif S."/>
            <person name="Shea T."/>
            <person name="Shenoy N."/>
            <person name="Sisk P."/>
            <person name="Stolte C."/>
            <person name="Sykes S."/>
            <person name="Wortman J."/>
            <person name="Nusbaum C."/>
            <person name="Birren B."/>
        </authorList>
    </citation>
    <scope>NUCLEOTIDE SEQUENCE</scope>
    <source>
        <strain evidence="2">26406</strain>
    </source>
</reference>
<dbReference type="VEuPathDB" id="FungiDB:FOMG_18120"/>
<dbReference type="HOGENOM" id="CLU_2722357_0_0_1"/>
<dbReference type="AlphaFoldDB" id="W9Z1D8"/>
<name>W9Z1D8_FUSOX</name>
<accession>W9Z1D8</accession>
<feature type="region of interest" description="Disordered" evidence="1">
    <location>
        <begin position="46"/>
        <end position="72"/>
    </location>
</feature>
<proteinExistence type="predicted"/>
<protein>
    <submittedName>
        <fullName evidence="2">Uncharacterized protein</fullName>
    </submittedName>
</protein>
<sequence>MSDVLYDWSEVLQPLWNATLRVVAYVSAKSLSSMVSRAFDSLRDAEALSSTSPPHARPPSPQETLFSRSPIT</sequence>
<feature type="compositionally biased region" description="Polar residues" evidence="1">
    <location>
        <begin position="62"/>
        <end position="72"/>
    </location>
</feature>